<organism evidence="2 3">
    <name type="scientific">Reichenbachiella ulvae</name>
    <dbReference type="NCBI Taxonomy" id="2980104"/>
    <lineage>
        <taxon>Bacteria</taxon>
        <taxon>Pseudomonadati</taxon>
        <taxon>Bacteroidota</taxon>
        <taxon>Cytophagia</taxon>
        <taxon>Cytophagales</taxon>
        <taxon>Reichenbachiellaceae</taxon>
        <taxon>Reichenbachiella</taxon>
    </lineage>
</organism>
<dbReference type="Gene3D" id="3.10.180.10">
    <property type="entry name" value="2,3-Dihydroxybiphenyl 1,2-Dioxygenase, domain 1"/>
    <property type="match status" value="1"/>
</dbReference>
<comment type="caution">
    <text evidence="2">The sequence shown here is derived from an EMBL/GenBank/DDBJ whole genome shotgun (WGS) entry which is preliminary data.</text>
</comment>
<accession>A0ABT3CQ08</accession>
<sequence length="127" mass="14445">MKIEHAALWVKDLERMKDFYVEFFQAQSNSMYHNPAKGFRSYFLSFDSGCRIELMQKDGIDQESSGDNKLGWAHLAFSTGSREHVDELTEKLRGKGIEITGEPRTTGDGYYESVILDPEGNSIEITV</sequence>
<gene>
    <name evidence="2" type="ORF">N7U62_02715</name>
</gene>
<protein>
    <submittedName>
        <fullName evidence="2">VOC family protein</fullName>
    </submittedName>
</protein>
<dbReference type="PROSITE" id="PS51819">
    <property type="entry name" value="VOC"/>
    <property type="match status" value="1"/>
</dbReference>
<keyword evidence="3" id="KW-1185">Reference proteome</keyword>
<evidence type="ECO:0000259" key="1">
    <source>
        <dbReference type="PROSITE" id="PS51819"/>
    </source>
</evidence>
<dbReference type="Proteomes" id="UP001300692">
    <property type="component" value="Unassembled WGS sequence"/>
</dbReference>
<proteinExistence type="predicted"/>
<dbReference type="PANTHER" id="PTHR36113:SF1">
    <property type="entry name" value="GLYOXALASE_BLEOMYCIN RESISTANCE PROTEIN_DIOXYGENASE"/>
    <property type="match status" value="1"/>
</dbReference>
<dbReference type="InterPro" id="IPR037523">
    <property type="entry name" value="VOC_core"/>
</dbReference>
<dbReference type="PANTHER" id="PTHR36113">
    <property type="entry name" value="LYASE, PUTATIVE-RELATED-RELATED"/>
    <property type="match status" value="1"/>
</dbReference>
<dbReference type="EMBL" id="JAOYOD010000001">
    <property type="protein sequence ID" value="MCV9385554.1"/>
    <property type="molecule type" value="Genomic_DNA"/>
</dbReference>
<dbReference type="Pfam" id="PF00903">
    <property type="entry name" value="Glyoxalase"/>
    <property type="match status" value="1"/>
</dbReference>
<dbReference type="InterPro" id="IPR051332">
    <property type="entry name" value="Fosfomycin_Res_Enzymes"/>
</dbReference>
<dbReference type="SUPFAM" id="SSF54593">
    <property type="entry name" value="Glyoxalase/Bleomycin resistance protein/Dihydroxybiphenyl dioxygenase"/>
    <property type="match status" value="1"/>
</dbReference>
<dbReference type="InterPro" id="IPR004360">
    <property type="entry name" value="Glyas_Fos-R_dOase_dom"/>
</dbReference>
<reference evidence="2 3" key="1">
    <citation type="submission" date="2022-10" db="EMBL/GenBank/DDBJ databases">
        <title>Comparative genomics and taxonomic characterization of three novel marine species of genus Reichenbachiella exhibiting antioxidant and polysaccharide degradation activities.</title>
        <authorList>
            <person name="Muhammad N."/>
            <person name="Lee Y.-J."/>
            <person name="Ko J."/>
            <person name="Kim S.-G."/>
        </authorList>
    </citation>
    <scope>NUCLEOTIDE SEQUENCE [LARGE SCALE GENOMIC DNA]</scope>
    <source>
        <strain evidence="2 3">ABR2-5</strain>
    </source>
</reference>
<evidence type="ECO:0000313" key="2">
    <source>
        <dbReference type="EMBL" id="MCV9385554.1"/>
    </source>
</evidence>
<name>A0ABT3CQ08_9BACT</name>
<evidence type="ECO:0000313" key="3">
    <source>
        <dbReference type="Proteomes" id="UP001300692"/>
    </source>
</evidence>
<feature type="domain" description="VOC" evidence="1">
    <location>
        <begin position="2"/>
        <end position="127"/>
    </location>
</feature>
<dbReference type="InterPro" id="IPR029068">
    <property type="entry name" value="Glyas_Bleomycin-R_OHBP_Dase"/>
</dbReference>